<evidence type="ECO:0000256" key="2">
    <source>
        <dbReference type="ARBA" id="ARBA00022692"/>
    </source>
</evidence>
<proteinExistence type="inferred from homology"/>
<evidence type="ECO:0000256" key="5">
    <source>
        <dbReference type="RuleBase" id="RU363107"/>
    </source>
</evidence>
<keyword evidence="2 5" id="KW-0812">Transmembrane</keyword>
<comment type="subcellular location">
    <subcellularLocation>
        <location evidence="1 5">Membrane</location>
        <topology evidence="1 5">Multi-pass membrane protein</topology>
    </subcellularLocation>
</comment>
<name>W7TNX6_9STRA</name>
<keyword evidence="4 5" id="KW-0472">Membrane</keyword>
<dbReference type="EMBL" id="AZIL01000274">
    <property type="protein sequence ID" value="EWM28820.1"/>
    <property type="molecule type" value="Genomic_DNA"/>
</dbReference>
<evidence type="ECO:0000313" key="6">
    <source>
        <dbReference type="EMBL" id="EWM28820.1"/>
    </source>
</evidence>
<evidence type="ECO:0000256" key="4">
    <source>
        <dbReference type="ARBA" id="ARBA00023136"/>
    </source>
</evidence>
<dbReference type="OrthoDB" id="203742at2759"/>
<dbReference type="Pfam" id="PF03208">
    <property type="entry name" value="PRA1"/>
    <property type="match status" value="1"/>
</dbReference>
<gene>
    <name evidence="6" type="ORF">Naga_100002g20</name>
</gene>
<comment type="similarity">
    <text evidence="5">Belongs to the PRA1 family.</text>
</comment>
<feature type="transmembrane region" description="Helical" evidence="5">
    <location>
        <begin position="159"/>
        <end position="190"/>
    </location>
</feature>
<reference evidence="6 7" key="1">
    <citation type="journal article" date="2014" name="Mol. Plant">
        <title>Chromosome Scale Genome Assembly and Transcriptome Profiling of Nannochloropsis gaditana in Nitrogen Depletion.</title>
        <authorList>
            <person name="Corteggiani Carpinelli E."/>
            <person name="Telatin A."/>
            <person name="Vitulo N."/>
            <person name="Forcato C."/>
            <person name="D'Angelo M."/>
            <person name="Schiavon R."/>
            <person name="Vezzi A."/>
            <person name="Giacometti G.M."/>
            <person name="Morosinotto T."/>
            <person name="Valle G."/>
        </authorList>
    </citation>
    <scope>NUCLEOTIDE SEQUENCE [LARGE SCALE GENOMIC DNA]</scope>
    <source>
        <strain evidence="6 7">B-31</strain>
    </source>
</reference>
<evidence type="ECO:0000256" key="3">
    <source>
        <dbReference type="ARBA" id="ARBA00022989"/>
    </source>
</evidence>
<dbReference type="GO" id="GO:0005794">
    <property type="term" value="C:Golgi apparatus"/>
    <property type="evidence" value="ECO:0007669"/>
    <property type="project" value="TreeGrafter"/>
</dbReference>
<dbReference type="AlphaFoldDB" id="W7TNX6"/>
<dbReference type="Proteomes" id="UP000019335">
    <property type="component" value="Chromosome 4"/>
</dbReference>
<dbReference type="GO" id="GO:0016020">
    <property type="term" value="C:membrane"/>
    <property type="evidence" value="ECO:0007669"/>
    <property type="project" value="UniProtKB-SubCell"/>
</dbReference>
<feature type="transmembrane region" description="Helical" evidence="5">
    <location>
        <begin position="106"/>
        <end position="139"/>
    </location>
</feature>
<keyword evidence="3 5" id="KW-1133">Transmembrane helix</keyword>
<evidence type="ECO:0000256" key="1">
    <source>
        <dbReference type="ARBA" id="ARBA00004141"/>
    </source>
</evidence>
<sequence>MKLAILLARNSTTNHQAHTKQEYQLASLGNVIVHFSVSMTMRDVIGDFKTDMLMSEMQDFTEKLNKWGLKSPRPWNEFAGILKKPKNKQELEERLQTNFMLYKANYILLLAGIMSWSVIISPFTMGVLFVCAGVFALLLGWPQPLEIFGRLLTPKEKTMIAASFTFFLLLITGAMVKLIWSFSLGVSLIVAHMSFRPRCSGHRKGIIDDANLSQSPTKIVEDIESPNNEDSGLNSYHSEIAQLRATAHSMSRDGRD</sequence>
<protein>
    <recommendedName>
        <fullName evidence="5">PRA1 family protein</fullName>
    </recommendedName>
</protein>
<evidence type="ECO:0000313" key="7">
    <source>
        <dbReference type="Proteomes" id="UP000019335"/>
    </source>
</evidence>
<keyword evidence="7" id="KW-1185">Reference proteome</keyword>
<dbReference type="InterPro" id="IPR004895">
    <property type="entry name" value="Prenylated_rab_accept_PRA1"/>
</dbReference>
<accession>W7TNX6</accession>
<comment type="caution">
    <text evidence="6">The sequence shown here is derived from an EMBL/GenBank/DDBJ whole genome shotgun (WGS) entry which is preliminary data.</text>
</comment>
<dbReference type="PANTHER" id="PTHR19317">
    <property type="entry name" value="PRENYLATED RAB ACCEPTOR 1-RELATED"/>
    <property type="match status" value="1"/>
</dbReference>
<dbReference type="PANTHER" id="PTHR19317:SF0">
    <property type="entry name" value="PRENYLATED RAB ACCEPTOR PROTEIN 1"/>
    <property type="match status" value="1"/>
</dbReference>
<organism evidence="6 7">
    <name type="scientific">Nannochloropsis gaditana</name>
    <dbReference type="NCBI Taxonomy" id="72520"/>
    <lineage>
        <taxon>Eukaryota</taxon>
        <taxon>Sar</taxon>
        <taxon>Stramenopiles</taxon>
        <taxon>Ochrophyta</taxon>
        <taxon>Eustigmatophyceae</taxon>
        <taxon>Eustigmatales</taxon>
        <taxon>Monodopsidaceae</taxon>
        <taxon>Nannochloropsis</taxon>
    </lineage>
</organism>